<evidence type="ECO:0008006" key="3">
    <source>
        <dbReference type="Google" id="ProtNLM"/>
    </source>
</evidence>
<comment type="caution">
    <text evidence="1">The sequence shown here is derived from an EMBL/GenBank/DDBJ whole genome shotgun (WGS) entry which is preliminary data.</text>
</comment>
<dbReference type="SUPFAM" id="SSF63829">
    <property type="entry name" value="Calcium-dependent phosphotriesterase"/>
    <property type="match status" value="1"/>
</dbReference>
<keyword evidence="2" id="KW-1185">Reference proteome</keyword>
<dbReference type="InterPro" id="IPR011042">
    <property type="entry name" value="6-blade_b-propeller_TolB-like"/>
</dbReference>
<name>A0ABT0DEQ5_9HYPH</name>
<evidence type="ECO:0000313" key="2">
    <source>
        <dbReference type="Proteomes" id="UP001203284"/>
    </source>
</evidence>
<organism evidence="1 2">
    <name type="scientific">Ancylobacter crimeensis</name>
    <dbReference type="NCBI Taxonomy" id="2579147"/>
    <lineage>
        <taxon>Bacteria</taxon>
        <taxon>Pseudomonadati</taxon>
        <taxon>Pseudomonadota</taxon>
        <taxon>Alphaproteobacteria</taxon>
        <taxon>Hyphomicrobiales</taxon>
        <taxon>Xanthobacteraceae</taxon>
        <taxon>Ancylobacter</taxon>
    </lineage>
</organism>
<protein>
    <recommendedName>
        <fullName evidence="3">Strictosidine synthase conserved region domain-containing protein</fullName>
    </recommendedName>
</protein>
<dbReference type="Gene3D" id="2.120.10.30">
    <property type="entry name" value="TolB, C-terminal domain"/>
    <property type="match status" value="1"/>
</dbReference>
<sequence>MTILDPLLDLFRGKAVTVPPLDGAFRPNRLLDEASALTSISEPTDLAVKDGRTLVASGNAVHALKADGSTEVVESFTAPVTALAVSPTGALAVALDSGRLFVDGTEVKLPDGINCLIALSYAANGILLIANGSFLHRPTDWRRDMMEKNAAGSVWALHPDGTTRRLADGLAWPSGVLADGAGVVVAEAWQRRLVRIADGRSQVLVSNMPGYPARMSRAGEGVLLAVFAPVNRLIEFVLQEDDYRRAMMAEIPPDYWIAPALASGNSFLEPLQCGGIKTMGIHKPWSPSRSYGLLVRLDRGFQPVASYHSRADGRRHGVVAAVTAGGAIHVACAGGGEILALDA</sequence>
<gene>
    <name evidence="1" type="ORF">MWN34_15110</name>
</gene>
<evidence type="ECO:0000313" key="1">
    <source>
        <dbReference type="EMBL" id="MCK0198242.1"/>
    </source>
</evidence>
<accession>A0ABT0DEQ5</accession>
<dbReference type="RefSeq" id="WP_247030143.1">
    <property type="nucleotide sequence ID" value="NZ_JALKCH010000010.1"/>
</dbReference>
<dbReference type="Proteomes" id="UP001203284">
    <property type="component" value="Unassembled WGS sequence"/>
</dbReference>
<proteinExistence type="predicted"/>
<dbReference type="EMBL" id="JALKCH010000010">
    <property type="protein sequence ID" value="MCK0198242.1"/>
    <property type="molecule type" value="Genomic_DNA"/>
</dbReference>
<reference evidence="1 2" key="1">
    <citation type="submission" date="2022-04" db="EMBL/GenBank/DDBJ databases">
        <authorList>
            <person name="Grouzdev D.S."/>
            <person name="Pantiukh K.S."/>
            <person name="Krutkina M.S."/>
        </authorList>
    </citation>
    <scope>NUCLEOTIDE SEQUENCE [LARGE SCALE GENOMIC DNA]</scope>
    <source>
        <strain evidence="1 2">6x-1</strain>
    </source>
</reference>